<dbReference type="RefSeq" id="WP_197525649.1">
    <property type="nucleotide sequence ID" value="NZ_SJPQ01000002.1"/>
</dbReference>
<accession>A0A5C5ZP41</accession>
<evidence type="ECO:0000259" key="1">
    <source>
        <dbReference type="Pfam" id="PF00535"/>
    </source>
</evidence>
<dbReference type="InterPro" id="IPR050834">
    <property type="entry name" value="Glycosyltransf_2"/>
</dbReference>
<comment type="caution">
    <text evidence="2">The sequence shown here is derived from an EMBL/GenBank/DDBJ whole genome shotgun (WGS) entry which is preliminary data.</text>
</comment>
<evidence type="ECO:0000313" key="2">
    <source>
        <dbReference type="EMBL" id="TWT88687.1"/>
    </source>
</evidence>
<sequence>MPLFSVVIPTYNRESLVAATLDSVFAQELQDFEVIVVDDGSSDATLDIVRDYGDRVKIFEQDHKGCAAARNLGAREATGEYLAFLDSDDLWRPWALATARRVIEEADRPAIVAVALAPFFDESEVAQWSNEPLRYETGKDFLGDALRLGFAMGVAHTVCRREAYLACGGCVERNVNGTDSDVLLRMGVAPGFARIYAPPMLAYRQHGSSVIGNPVMAHAGAVMLLDHEATGEYPGGEARRRQRWEQVLRRVRAVSLRCLRQGRADLALDLYRRTLGMNVSLGRARYLLLFPLLYAVPPLRQLTRRV</sequence>
<dbReference type="InterPro" id="IPR029044">
    <property type="entry name" value="Nucleotide-diphossugar_trans"/>
</dbReference>
<proteinExistence type="predicted"/>
<evidence type="ECO:0000313" key="3">
    <source>
        <dbReference type="Proteomes" id="UP000315440"/>
    </source>
</evidence>
<dbReference type="SUPFAM" id="SSF53448">
    <property type="entry name" value="Nucleotide-diphospho-sugar transferases"/>
    <property type="match status" value="1"/>
</dbReference>
<dbReference type="InterPro" id="IPR001173">
    <property type="entry name" value="Glyco_trans_2-like"/>
</dbReference>
<dbReference type="AlphaFoldDB" id="A0A5C5ZP41"/>
<dbReference type="PANTHER" id="PTHR43685:SF2">
    <property type="entry name" value="GLYCOSYLTRANSFERASE 2-LIKE DOMAIN-CONTAINING PROTEIN"/>
    <property type="match status" value="1"/>
</dbReference>
<dbReference type="EC" id="2.4.-.-" evidence="2"/>
<reference evidence="2 3" key="1">
    <citation type="submission" date="2019-02" db="EMBL/GenBank/DDBJ databases">
        <title>Deep-cultivation of Planctomycetes and their phenomic and genomic characterization uncovers novel biology.</title>
        <authorList>
            <person name="Wiegand S."/>
            <person name="Jogler M."/>
            <person name="Boedeker C."/>
            <person name="Pinto D."/>
            <person name="Vollmers J."/>
            <person name="Rivas-Marin E."/>
            <person name="Kohn T."/>
            <person name="Peeters S.H."/>
            <person name="Heuer A."/>
            <person name="Rast P."/>
            <person name="Oberbeckmann S."/>
            <person name="Bunk B."/>
            <person name="Jeske O."/>
            <person name="Meyerdierks A."/>
            <person name="Storesund J.E."/>
            <person name="Kallscheuer N."/>
            <person name="Luecker S."/>
            <person name="Lage O.M."/>
            <person name="Pohl T."/>
            <person name="Merkel B.J."/>
            <person name="Hornburger P."/>
            <person name="Mueller R.-W."/>
            <person name="Bruemmer F."/>
            <person name="Labrenz M."/>
            <person name="Spormann A.M."/>
            <person name="Op Den Camp H."/>
            <person name="Overmann J."/>
            <person name="Amann R."/>
            <person name="Jetten M.S.M."/>
            <person name="Mascher T."/>
            <person name="Medema M.H."/>
            <person name="Devos D.P."/>
            <person name="Kaster A.-K."/>
            <person name="Ovreas L."/>
            <person name="Rohde M."/>
            <person name="Galperin M.Y."/>
            <person name="Jogler C."/>
        </authorList>
    </citation>
    <scope>NUCLEOTIDE SEQUENCE [LARGE SCALE GENOMIC DNA]</scope>
    <source>
        <strain evidence="2 3">Mal64</strain>
    </source>
</reference>
<keyword evidence="2" id="KW-0328">Glycosyltransferase</keyword>
<gene>
    <name evidence="2" type="primary">epsJ_2</name>
    <name evidence="2" type="ORF">Mal64_21740</name>
</gene>
<keyword evidence="3" id="KW-1185">Reference proteome</keyword>
<dbReference type="CDD" id="cd00761">
    <property type="entry name" value="Glyco_tranf_GTA_type"/>
    <property type="match status" value="1"/>
</dbReference>
<feature type="domain" description="Glycosyltransferase 2-like" evidence="1">
    <location>
        <begin position="5"/>
        <end position="134"/>
    </location>
</feature>
<organism evidence="2 3">
    <name type="scientific">Pseudobythopirellula maris</name>
    <dbReference type="NCBI Taxonomy" id="2527991"/>
    <lineage>
        <taxon>Bacteria</taxon>
        <taxon>Pseudomonadati</taxon>
        <taxon>Planctomycetota</taxon>
        <taxon>Planctomycetia</taxon>
        <taxon>Pirellulales</taxon>
        <taxon>Lacipirellulaceae</taxon>
        <taxon>Pseudobythopirellula</taxon>
    </lineage>
</organism>
<dbReference type="Proteomes" id="UP000315440">
    <property type="component" value="Unassembled WGS sequence"/>
</dbReference>
<keyword evidence="2" id="KW-0808">Transferase</keyword>
<dbReference type="GO" id="GO:0016757">
    <property type="term" value="F:glycosyltransferase activity"/>
    <property type="evidence" value="ECO:0007669"/>
    <property type="project" value="UniProtKB-KW"/>
</dbReference>
<dbReference type="EMBL" id="SJPQ01000002">
    <property type="protein sequence ID" value="TWT88687.1"/>
    <property type="molecule type" value="Genomic_DNA"/>
</dbReference>
<dbReference type="Gene3D" id="3.90.550.10">
    <property type="entry name" value="Spore Coat Polysaccharide Biosynthesis Protein SpsA, Chain A"/>
    <property type="match status" value="1"/>
</dbReference>
<protein>
    <submittedName>
        <fullName evidence="2">Putative glycosyltransferase EpsJ</fullName>
        <ecNumber evidence="2">2.4.-.-</ecNumber>
    </submittedName>
</protein>
<dbReference type="PANTHER" id="PTHR43685">
    <property type="entry name" value="GLYCOSYLTRANSFERASE"/>
    <property type="match status" value="1"/>
</dbReference>
<dbReference type="Pfam" id="PF00535">
    <property type="entry name" value="Glycos_transf_2"/>
    <property type="match status" value="1"/>
</dbReference>
<name>A0A5C5ZP41_9BACT</name>